<evidence type="ECO:0000313" key="2">
    <source>
        <dbReference type="Proteomes" id="UP000182101"/>
    </source>
</evidence>
<protein>
    <recommendedName>
        <fullName evidence="3">Bacteriocin</fullName>
    </recommendedName>
</protein>
<accession>A0AAC9JBI6</accession>
<name>A0AAC9JBI6_9ALTE</name>
<gene>
    <name evidence="1" type="ORF">BM524_13065</name>
</gene>
<reference evidence="1 2" key="1">
    <citation type="submission" date="2016-11" db="EMBL/GenBank/DDBJ databases">
        <title>Networking in microbes: conjugative elements and plasmids in the genus Alteromonas.</title>
        <authorList>
            <person name="Lopez-Perez M."/>
            <person name="Ramon-Marco N."/>
            <person name="Rodriguez-Valera F."/>
        </authorList>
    </citation>
    <scope>NUCLEOTIDE SEQUENCE [LARGE SCALE GENOMIC DNA]</scope>
    <source>
        <strain evidence="1 2">CP48</strain>
    </source>
</reference>
<dbReference type="Proteomes" id="UP000182101">
    <property type="component" value="Chromosome"/>
</dbReference>
<dbReference type="RefSeq" id="WP_071959711.1">
    <property type="nucleotide sequence ID" value="NZ_CP018024.1"/>
</dbReference>
<evidence type="ECO:0000313" key="1">
    <source>
        <dbReference type="EMBL" id="APD90655.1"/>
    </source>
</evidence>
<dbReference type="AlphaFoldDB" id="A0AAC9JBI6"/>
<organism evidence="1 2">
    <name type="scientific">Alteromonas mediterranea</name>
    <dbReference type="NCBI Taxonomy" id="314275"/>
    <lineage>
        <taxon>Bacteria</taxon>
        <taxon>Pseudomonadati</taxon>
        <taxon>Pseudomonadota</taxon>
        <taxon>Gammaproteobacteria</taxon>
        <taxon>Alteromonadales</taxon>
        <taxon>Alteromonadaceae</taxon>
        <taxon>Alteromonas/Salinimonas group</taxon>
        <taxon>Alteromonas</taxon>
    </lineage>
</organism>
<sequence>MQELTYFEIENVSGGCEEHCWGDFSFAGFMASVGAGAIGGIGAGWAGAALGGLSGGLGYAGGKIGDKMSERTTSTSDE</sequence>
<dbReference type="EMBL" id="CP018024">
    <property type="protein sequence ID" value="APD90655.1"/>
    <property type="molecule type" value="Genomic_DNA"/>
</dbReference>
<evidence type="ECO:0008006" key="3">
    <source>
        <dbReference type="Google" id="ProtNLM"/>
    </source>
</evidence>
<proteinExistence type="predicted"/>